<organism evidence="3 4">
    <name type="scientific">Microseira wollei NIES-4236</name>
    <dbReference type="NCBI Taxonomy" id="2530354"/>
    <lineage>
        <taxon>Bacteria</taxon>
        <taxon>Bacillati</taxon>
        <taxon>Cyanobacteriota</taxon>
        <taxon>Cyanophyceae</taxon>
        <taxon>Oscillatoriophycideae</taxon>
        <taxon>Aerosakkonematales</taxon>
        <taxon>Aerosakkonemataceae</taxon>
        <taxon>Microseira</taxon>
    </lineage>
</organism>
<dbReference type="InterPro" id="IPR005123">
    <property type="entry name" value="Oxoglu/Fe-dep_dioxygenase_dom"/>
</dbReference>
<dbReference type="Gene3D" id="2.60.120.620">
    <property type="entry name" value="q2cbj1_9rhob like domain"/>
    <property type="match status" value="1"/>
</dbReference>
<keyword evidence="1" id="KW-0560">Oxidoreductase</keyword>
<evidence type="ECO:0000313" key="4">
    <source>
        <dbReference type="Proteomes" id="UP001050975"/>
    </source>
</evidence>
<gene>
    <name evidence="3" type="ORF">MiSe_22280</name>
</gene>
<evidence type="ECO:0000259" key="2">
    <source>
        <dbReference type="PROSITE" id="PS51471"/>
    </source>
</evidence>
<dbReference type="Proteomes" id="UP001050975">
    <property type="component" value="Unassembled WGS sequence"/>
</dbReference>
<comment type="similarity">
    <text evidence="1">Belongs to the iron/ascorbate-dependent oxidoreductase family.</text>
</comment>
<dbReference type="GO" id="GO:0016491">
    <property type="term" value="F:oxidoreductase activity"/>
    <property type="evidence" value="ECO:0007669"/>
    <property type="project" value="UniProtKB-KW"/>
</dbReference>
<dbReference type="Pfam" id="PF13640">
    <property type="entry name" value="2OG-FeII_Oxy_3"/>
    <property type="match status" value="1"/>
</dbReference>
<dbReference type="EMBL" id="BLAY01000029">
    <property type="protein sequence ID" value="GET37475.1"/>
    <property type="molecule type" value="Genomic_DNA"/>
</dbReference>
<dbReference type="GO" id="GO:0046872">
    <property type="term" value="F:metal ion binding"/>
    <property type="evidence" value="ECO:0007669"/>
    <property type="project" value="UniProtKB-KW"/>
</dbReference>
<dbReference type="InterPro" id="IPR044862">
    <property type="entry name" value="Pro_4_hyd_alph_FE2OG_OXY"/>
</dbReference>
<evidence type="ECO:0000313" key="3">
    <source>
        <dbReference type="EMBL" id="GET37475.1"/>
    </source>
</evidence>
<reference evidence="3" key="1">
    <citation type="submission" date="2019-10" db="EMBL/GenBank/DDBJ databases">
        <title>Draft genome sequece of Microseira wollei NIES-4236.</title>
        <authorList>
            <person name="Yamaguchi H."/>
            <person name="Suzuki S."/>
            <person name="Kawachi M."/>
        </authorList>
    </citation>
    <scope>NUCLEOTIDE SEQUENCE</scope>
    <source>
        <strain evidence="3">NIES-4236</strain>
    </source>
</reference>
<keyword evidence="1" id="KW-0408">Iron</keyword>
<feature type="domain" description="Fe2OG dioxygenase" evidence="2">
    <location>
        <begin position="66"/>
        <end position="184"/>
    </location>
</feature>
<evidence type="ECO:0000256" key="1">
    <source>
        <dbReference type="RuleBase" id="RU003682"/>
    </source>
</evidence>
<proteinExistence type="inferred from homology"/>
<dbReference type="PROSITE" id="PS51471">
    <property type="entry name" value="FE2OG_OXY"/>
    <property type="match status" value="1"/>
</dbReference>
<name>A0AAV3X6N9_9CYAN</name>
<protein>
    <recommendedName>
        <fullName evidence="2">Fe2OG dioxygenase domain-containing protein</fullName>
    </recommendedName>
</protein>
<keyword evidence="4" id="KW-1185">Reference proteome</keyword>
<dbReference type="AlphaFoldDB" id="A0AAV3X6N9"/>
<keyword evidence="1" id="KW-0479">Metal-binding</keyword>
<comment type="caution">
    <text evidence="3">The sequence shown here is derived from an EMBL/GenBank/DDBJ whole genome shotgun (WGS) entry which is preliminary data.</text>
</comment>
<sequence>MILLLNTYYSLKSKIFPLDYLESLRMEILSSPYLAASQLSESFAGTKGFSLVFKRSGIGEVERHFPFFQPYLRVALMPDCNAFYLNPLVLEGGTRVEPHVDCSLSDYNQLIAIPIIVSVLYVQVPSDLQGGELVLQERGNKVGQIQPQTNTLLYFRGNLTHSVNEVKSSQARISLVCEQYNLSETRLQQIPEFEIQSKVIQLRG</sequence>
<dbReference type="RefSeq" id="WP_226579003.1">
    <property type="nucleotide sequence ID" value="NZ_BLAY01000029.1"/>
</dbReference>
<accession>A0AAV3X6N9</accession>